<evidence type="ECO:0000313" key="1">
    <source>
        <dbReference type="EMBL" id="AYK16060.1"/>
    </source>
</evidence>
<evidence type="ECO:0000313" key="3">
    <source>
        <dbReference type="Proteomes" id="UP000053087"/>
    </source>
</evidence>
<dbReference type="RefSeq" id="WP_054299531.1">
    <property type="nucleotide sequence ID" value="NZ_CP032683.1"/>
</dbReference>
<dbReference type="EMBL" id="CP032683">
    <property type="protein sequence ID" value="AYK16060.1"/>
    <property type="molecule type" value="Genomic_DNA"/>
</dbReference>
<dbReference type="Proteomes" id="UP000585579">
    <property type="component" value="Unassembled WGS sequence"/>
</dbReference>
<dbReference type="Proteomes" id="UP000053087">
    <property type="component" value="Chromosome"/>
</dbReference>
<organism evidence="1 3">
    <name type="scientific">Methanosarcina flavescens</name>
    <dbReference type="NCBI Taxonomy" id="1715806"/>
    <lineage>
        <taxon>Archaea</taxon>
        <taxon>Methanobacteriati</taxon>
        <taxon>Methanobacteriota</taxon>
        <taxon>Stenosarchaea group</taxon>
        <taxon>Methanomicrobia</taxon>
        <taxon>Methanosarcinales</taxon>
        <taxon>Methanosarcinaceae</taxon>
        <taxon>Methanosarcina</taxon>
    </lineage>
</organism>
<dbReference type="KEGG" id="mfz:AOB57_013450"/>
<evidence type="ECO:0000313" key="2">
    <source>
        <dbReference type="EMBL" id="NLK32207.1"/>
    </source>
</evidence>
<dbReference type="EMBL" id="JAAYQL010000028">
    <property type="protein sequence ID" value="NLK32207.1"/>
    <property type="molecule type" value="Genomic_DNA"/>
</dbReference>
<accession>A0A660HUN9</accession>
<reference evidence="1" key="2">
    <citation type="submission" date="2018-10" db="EMBL/GenBank/DDBJ databases">
        <authorList>
            <person name="Fischer M.A."/>
            <person name="Kern T."/>
            <person name="Deppenmeier U."/>
            <person name="Schmitz R.A."/>
            <person name="Rother M."/>
        </authorList>
    </citation>
    <scope>NUCLEOTIDE SEQUENCE</scope>
    <source>
        <strain evidence="1">E03.2</strain>
    </source>
</reference>
<proteinExistence type="predicted"/>
<reference evidence="1 3" key="1">
    <citation type="journal article" date="2016" name="Int. J. Syst. Evol. Microbiol.">
        <title>Methanosarcina flavescens sp. nov., a methanogenic archaeon isolated from a full-scale anaerobic digester.</title>
        <authorList>
            <person name="Kern T."/>
            <person name="Fischer M.A."/>
            <person name="Deppenmeier U."/>
            <person name="Schmitz R.A."/>
            <person name="Rother M."/>
        </authorList>
    </citation>
    <scope>NUCLEOTIDE SEQUENCE [LARGE SCALE GENOMIC DNA]</scope>
    <source>
        <strain evidence="1 3">E03.2</strain>
    </source>
</reference>
<gene>
    <name evidence="1" type="ORF">AOB57_013450</name>
    <name evidence="2" type="ORF">GX302_05035</name>
</gene>
<sequence>MVRISPEKEEPSFEINLKCNSNPVNLTLVEKTQGGSVSAQTSYYPVWAMEDDLIYDSVKQYTGTYEVPGAIGTWELSILPKNVNSFTYSVSFREPEK</sequence>
<protein>
    <submittedName>
        <fullName evidence="1">Uncharacterized protein</fullName>
    </submittedName>
</protein>
<dbReference type="GeneID" id="53689127"/>
<reference evidence="2 4" key="3">
    <citation type="journal article" date="2020" name="Biotechnol. Biofuels">
        <title>New insights from the biogas microbiome by comprehensive genome-resolved metagenomics of nearly 1600 species originating from multiple anaerobic digesters.</title>
        <authorList>
            <person name="Campanaro S."/>
            <person name="Treu L."/>
            <person name="Rodriguez-R L.M."/>
            <person name="Kovalovszki A."/>
            <person name="Ziels R.M."/>
            <person name="Maus I."/>
            <person name="Zhu X."/>
            <person name="Kougias P.G."/>
            <person name="Basile A."/>
            <person name="Luo G."/>
            <person name="Schluter A."/>
            <person name="Konstantinidis K.T."/>
            <person name="Angelidaki I."/>
        </authorList>
    </citation>
    <scope>NUCLEOTIDE SEQUENCE [LARGE SCALE GENOMIC DNA]</scope>
    <source>
        <strain evidence="2">AS22ysBPME_46</strain>
    </source>
</reference>
<keyword evidence="3" id="KW-1185">Reference proteome</keyword>
<name>A0A660HUN9_9EURY</name>
<evidence type="ECO:0000313" key="4">
    <source>
        <dbReference type="Proteomes" id="UP000585579"/>
    </source>
</evidence>
<dbReference type="AlphaFoldDB" id="A0A660HUN9"/>